<evidence type="ECO:0000256" key="2">
    <source>
        <dbReference type="SAM" id="Phobius"/>
    </source>
</evidence>
<keyword evidence="2" id="KW-0472">Membrane</keyword>
<name>A0A8E2J3P1_9APHY</name>
<keyword evidence="2" id="KW-0812">Transmembrane</keyword>
<dbReference type="InterPro" id="IPR052243">
    <property type="entry name" value="Mito_inner_membrane_organizer"/>
</dbReference>
<dbReference type="GO" id="GO:0005739">
    <property type="term" value="C:mitochondrion"/>
    <property type="evidence" value="ECO:0007669"/>
    <property type="project" value="GOC"/>
</dbReference>
<feature type="transmembrane region" description="Helical" evidence="2">
    <location>
        <begin position="445"/>
        <end position="465"/>
    </location>
</feature>
<proteinExistence type="predicted"/>
<dbReference type="InterPro" id="IPR024586">
    <property type="entry name" value="DnaJ-like_C11_C"/>
</dbReference>
<dbReference type="AlphaFoldDB" id="A0A8E2J3P1"/>
<keyword evidence="2" id="KW-1133">Transmembrane helix</keyword>
<dbReference type="PANTHER" id="PTHR44157:SF1">
    <property type="entry name" value="DNAJ HOMOLOG SUBFAMILY C MEMBER 11"/>
    <property type="match status" value="1"/>
</dbReference>
<dbReference type="PANTHER" id="PTHR44157">
    <property type="entry name" value="DNAJ HOMOLOG SUBFAMILY C MEMBER 11"/>
    <property type="match status" value="1"/>
</dbReference>
<dbReference type="Pfam" id="PF22774">
    <property type="entry name" value="DNAJC11_beta-barrel"/>
    <property type="match status" value="1"/>
</dbReference>
<dbReference type="SMART" id="SM00271">
    <property type="entry name" value="DnaJ"/>
    <property type="match status" value="1"/>
</dbReference>
<dbReference type="OrthoDB" id="10248838at2759"/>
<dbReference type="Proteomes" id="UP000250043">
    <property type="component" value="Unassembled WGS sequence"/>
</dbReference>
<evidence type="ECO:0000259" key="3">
    <source>
        <dbReference type="PROSITE" id="PS50076"/>
    </source>
</evidence>
<protein>
    <submittedName>
        <fullName evidence="4">DnaJ-domain-containing protein</fullName>
    </submittedName>
</protein>
<dbReference type="InterPro" id="IPR036869">
    <property type="entry name" value="J_dom_sf"/>
</dbReference>
<dbReference type="GO" id="GO:0042407">
    <property type="term" value="P:cristae formation"/>
    <property type="evidence" value="ECO:0007669"/>
    <property type="project" value="TreeGrafter"/>
</dbReference>
<reference evidence="4 5" key="1">
    <citation type="submission" date="2016-07" db="EMBL/GenBank/DDBJ databases">
        <title>Draft genome of the white-rot fungus Obba rivulosa 3A-2.</title>
        <authorList>
            <consortium name="DOE Joint Genome Institute"/>
            <person name="Miettinen O."/>
            <person name="Riley R."/>
            <person name="Acob R."/>
            <person name="Barry K."/>
            <person name="Cullen D."/>
            <person name="De Vries R."/>
            <person name="Hainaut M."/>
            <person name="Hatakka A."/>
            <person name="Henrissat B."/>
            <person name="Hilden K."/>
            <person name="Kuo R."/>
            <person name="Labutti K."/>
            <person name="Lipzen A."/>
            <person name="Makela M.R."/>
            <person name="Sandor L."/>
            <person name="Spatafora J.W."/>
            <person name="Grigoriev I.V."/>
            <person name="Hibbett D.S."/>
        </authorList>
    </citation>
    <scope>NUCLEOTIDE SEQUENCE [LARGE SCALE GENOMIC DNA]</scope>
    <source>
        <strain evidence="4 5">3A-2</strain>
    </source>
</reference>
<dbReference type="PROSITE" id="PS50076">
    <property type="entry name" value="DNAJ_2"/>
    <property type="match status" value="1"/>
</dbReference>
<dbReference type="Pfam" id="PF00226">
    <property type="entry name" value="DnaJ"/>
    <property type="match status" value="1"/>
</dbReference>
<evidence type="ECO:0000256" key="1">
    <source>
        <dbReference type="ARBA" id="ARBA00023186"/>
    </source>
</evidence>
<dbReference type="InterPro" id="IPR055225">
    <property type="entry name" value="DNAJC11-like_beta-barrel"/>
</dbReference>
<dbReference type="PRINTS" id="PR00625">
    <property type="entry name" value="JDOMAIN"/>
</dbReference>
<dbReference type="EMBL" id="KV722349">
    <property type="protein sequence ID" value="OCH93953.1"/>
    <property type="molecule type" value="Genomic_DNA"/>
</dbReference>
<dbReference type="SUPFAM" id="SSF46565">
    <property type="entry name" value="Chaperone J-domain"/>
    <property type="match status" value="1"/>
</dbReference>
<accession>A0A8E2J3P1</accession>
<dbReference type="CDD" id="cd06257">
    <property type="entry name" value="DnaJ"/>
    <property type="match status" value="1"/>
</dbReference>
<dbReference type="Gene3D" id="1.10.287.110">
    <property type="entry name" value="DnaJ domain"/>
    <property type="match status" value="1"/>
</dbReference>
<keyword evidence="1" id="KW-0143">Chaperone</keyword>
<organism evidence="4 5">
    <name type="scientific">Obba rivulosa</name>
    <dbReference type="NCBI Taxonomy" id="1052685"/>
    <lineage>
        <taxon>Eukaryota</taxon>
        <taxon>Fungi</taxon>
        <taxon>Dikarya</taxon>
        <taxon>Basidiomycota</taxon>
        <taxon>Agaricomycotina</taxon>
        <taxon>Agaricomycetes</taxon>
        <taxon>Polyporales</taxon>
        <taxon>Gelatoporiaceae</taxon>
        <taxon>Obba</taxon>
    </lineage>
</organism>
<sequence length="611" mass="69188">MPYGREENGDASESPESQNYYYTVLNLPPTASDQEVRDRYRQLSVIFHPDKQHDETTKDTATKRFLEIQKAYEVLSDPISRRAYDVLGSEGLEILKYTDLSNVPVDELEHVLKTTHRGLERKRLETLVRQRGGMTIGIDASSLFEQDEDYFYGPRGALGQRLLTRVGGIHRDRFSVRHSVSTDLNSQTSVTLTGTALARDVDSPDGVKVMRRGAIWGTVRHQYSPRINFEATASLLRILPVKFRTTYRDNDTTLSVGTTVTRSKLQRGLSVSTWRSSIPALDVVLSRRLFKNCPMQGNIVLNTSGILPIVAINVSSGQVFDVSLDSSVAEEKNLDLTMRPPTSLGLARWERQWTFGVTLADLRTNLNGQCLLELLELGVSFKLAVELGILTGLNWIFGGEWRRNNTAIGASINLSLEGVTLDIELVYLGQSYSIPIRLSHDREPLLAFITTAVPSVTFLLSYIFILRPRQRWRRIEFFREAKRELREQKSDLLRESKETICLLQETARRHMQAEATSDGLIILEAMYGPSERDDSTDGLDVDMTIPVQALVNKSQLYIPRGDKAGLQGFYDPVPNAAKMLRIRYTFRGREHYAEIPDYKPVVLPLEEHMCE</sequence>
<dbReference type="InterPro" id="IPR001623">
    <property type="entry name" value="DnaJ_domain"/>
</dbReference>
<gene>
    <name evidence="4" type="ORF">OBBRIDRAFT_239908</name>
</gene>
<dbReference type="Pfam" id="PF11875">
    <property type="entry name" value="DnaJ-like_C11_C"/>
    <property type="match status" value="1"/>
</dbReference>
<evidence type="ECO:0000313" key="5">
    <source>
        <dbReference type="Proteomes" id="UP000250043"/>
    </source>
</evidence>
<keyword evidence="5" id="KW-1185">Reference proteome</keyword>
<evidence type="ECO:0000313" key="4">
    <source>
        <dbReference type="EMBL" id="OCH93953.1"/>
    </source>
</evidence>
<feature type="domain" description="J" evidence="3">
    <location>
        <begin position="20"/>
        <end position="88"/>
    </location>
</feature>